<dbReference type="Gene3D" id="3.10.620.30">
    <property type="match status" value="1"/>
</dbReference>
<reference evidence="2 3" key="1">
    <citation type="submission" date="2019-05" db="EMBL/GenBank/DDBJ databases">
        <title>Tamlana fucoidanivorans sp. nov., isolated from the surface of algae collected from Fujian province in China.</title>
        <authorList>
            <person name="Li J."/>
        </authorList>
    </citation>
    <scope>NUCLEOTIDE SEQUENCE [LARGE SCALE GENOMIC DNA]</scope>
    <source>
        <strain evidence="2 3">CW2-9</strain>
    </source>
</reference>
<accession>A0A5C4SRG9</accession>
<name>A0A5C4SRG9_9FLAO</name>
<dbReference type="RefSeq" id="WP_139695191.1">
    <property type="nucleotide sequence ID" value="NZ_CP074074.1"/>
</dbReference>
<organism evidence="2 3">
    <name type="scientific">Allotamlana fucoidanivorans</name>
    <dbReference type="NCBI Taxonomy" id="2583814"/>
    <lineage>
        <taxon>Bacteria</taxon>
        <taxon>Pseudomonadati</taxon>
        <taxon>Bacteroidota</taxon>
        <taxon>Flavobacteriia</taxon>
        <taxon>Flavobacteriales</taxon>
        <taxon>Flavobacteriaceae</taxon>
        <taxon>Allotamlana</taxon>
    </lineage>
</organism>
<evidence type="ECO:0000259" key="1">
    <source>
        <dbReference type="Pfam" id="PF12969"/>
    </source>
</evidence>
<sequence length="642" mass="73268">MIPKFFVNILFVFTSFLVVSQDLSYNALTISPDLKKDANAIIRLNDVSIVMETASKMYTKGKRVVTVFNKRGNKHVNAHAYYDETTKIKDLKAIVYDGFGEPLKKIRESDFKDVSAVDGGTLYSDSRVKYLEYTPASYPYTVEFTYEIVNENTAFIRSFTPINDYFLSVENSQYSIAYGEEIQLRTKENNFNAIELIKEDKPGILKFRVKDIPAFEPEAYSPATNVLLPEVMIASDKFVYEGVFADVNNWKSMGSWFHNNLLKGRSAISTGTRSKILKLVDGVDNPIERAKIVYQFVQDNARYISVQVGIGGMQPISAIEVDLLKYGDCKGLSNYTKSLLEIAGVESYYTRLYASRDNVLNVKNDFVSFQGQTNHVILNIPDNGNDIWLECTSQDAPFGFIGAFTDDRDALVITPEGGQIKHTKKYLPEESLQSISGEYSLTGAGDIKAEVVIKSMGIQYDDKYKLDSETPRELDKHYKTRWRYINGLVLHDFKIVNNKDDVIFSENVVFEASKYAKIVGDRMLFSVNAFNRNREIPNRYRNRKFPLKINRGFKDVDVFTITLPKGYKIEALPHDVLIENKFGRYLAEVQKIDETTIKYSREFTVLDGQFPKENYAKFRDFFKTVAKNDNAKIALIKTNTNP</sequence>
<dbReference type="InterPro" id="IPR024618">
    <property type="entry name" value="DUF3857"/>
</dbReference>
<dbReference type="Gene3D" id="2.60.40.3140">
    <property type="match status" value="1"/>
</dbReference>
<dbReference type="AlphaFoldDB" id="A0A5C4SRG9"/>
<dbReference type="Proteomes" id="UP000308713">
    <property type="component" value="Unassembled WGS sequence"/>
</dbReference>
<comment type="caution">
    <text evidence="2">The sequence shown here is derived from an EMBL/GenBank/DDBJ whole genome shotgun (WGS) entry which is preliminary data.</text>
</comment>
<dbReference type="Gene3D" id="2.60.120.1130">
    <property type="match status" value="1"/>
</dbReference>
<evidence type="ECO:0000313" key="3">
    <source>
        <dbReference type="Proteomes" id="UP000308713"/>
    </source>
</evidence>
<dbReference type="SUPFAM" id="SSF54001">
    <property type="entry name" value="Cysteine proteinases"/>
    <property type="match status" value="1"/>
</dbReference>
<dbReference type="OrthoDB" id="8595007at2"/>
<gene>
    <name evidence="2" type="ORF">FGF67_04065</name>
</gene>
<dbReference type="InterPro" id="IPR038765">
    <property type="entry name" value="Papain-like_cys_pep_sf"/>
</dbReference>
<proteinExistence type="predicted"/>
<dbReference type="Pfam" id="PF12969">
    <property type="entry name" value="DUF3857"/>
    <property type="match status" value="1"/>
</dbReference>
<feature type="domain" description="DUF3857" evidence="1">
    <location>
        <begin position="62"/>
        <end position="215"/>
    </location>
</feature>
<dbReference type="EMBL" id="VDCS01000003">
    <property type="protein sequence ID" value="TNJ46177.1"/>
    <property type="molecule type" value="Genomic_DNA"/>
</dbReference>
<keyword evidence="3" id="KW-1185">Reference proteome</keyword>
<protein>
    <submittedName>
        <fullName evidence="2">DUF3857 domain-containing protein</fullName>
    </submittedName>
</protein>
<evidence type="ECO:0000313" key="2">
    <source>
        <dbReference type="EMBL" id="TNJ46177.1"/>
    </source>
</evidence>